<dbReference type="Proteomes" id="UP000683213">
    <property type="component" value="Unassembled WGS sequence"/>
</dbReference>
<comment type="caution">
    <text evidence="2">The sequence shown here is derived from an EMBL/GenBank/DDBJ whole genome shotgun (WGS) entry which is preliminary data.</text>
</comment>
<dbReference type="Proteomes" id="UP000577419">
    <property type="component" value="Unassembled WGS sequence"/>
</dbReference>
<dbReference type="Pfam" id="PF00535">
    <property type="entry name" value="Glycos_transf_2"/>
    <property type="match status" value="1"/>
</dbReference>
<dbReference type="SUPFAM" id="SSF53448">
    <property type="entry name" value="Nucleotide-diphospho-sugar transferases"/>
    <property type="match status" value="1"/>
</dbReference>
<gene>
    <name evidence="2" type="ORF">HA237_04555</name>
    <name evidence="3" type="ORF">J4224_01920</name>
</gene>
<dbReference type="EMBL" id="JAGVWF010000026">
    <property type="protein sequence ID" value="MBS3059163.1"/>
    <property type="molecule type" value="Genomic_DNA"/>
</dbReference>
<evidence type="ECO:0000313" key="2">
    <source>
        <dbReference type="EMBL" id="HIH08613.1"/>
    </source>
</evidence>
<name>A0A7J4ISW9_9ARCH</name>
<accession>A0A7J4ISW9</accession>
<reference evidence="3" key="2">
    <citation type="submission" date="2021-03" db="EMBL/GenBank/DDBJ databases">
        <authorList>
            <person name="Jaffe A."/>
        </authorList>
    </citation>
    <scope>NUCLEOTIDE SEQUENCE</scope>
    <source>
        <strain evidence="3">RIFCSPHIGHO2_01_FULL_GW2011_AR10_43_9</strain>
    </source>
</reference>
<proteinExistence type="predicted"/>
<reference evidence="3" key="3">
    <citation type="submission" date="2021-05" db="EMBL/GenBank/DDBJ databases">
        <title>Protein family content uncovers lineage relationships and bacterial pathway maintenance mechanisms in DPANN archaea.</title>
        <authorList>
            <person name="Castelle C.J."/>
            <person name="Meheust R."/>
            <person name="Jaffe A.L."/>
            <person name="Seitz K."/>
            <person name="Gong X."/>
            <person name="Baker B.J."/>
            <person name="Banfield J.F."/>
        </authorList>
    </citation>
    <scope>NUCLEOTIDE SEQUENCE</scope>
    <source>
        <strain evidence="3">RIFCSPHIGHO2_01_FULL_GW2011_AR10_43_9</strain>
    </source>
</reference>
<sequence length="304" mass="34433">MEKPKKAFSGKNGERVLTVAVVNWNTRALLEQCLNSAYKKLNNIGFEVIVVDNGSTDGSIVLVKKKFPKAKLIANKENLGFGKAFNQAIHSSHAPFIAIVSSDIIFLDSLKPIVEFMQQNEKAAAVSCKLLNKDKSVQKNVHPFPSVSRELLLRIPFLGKRFAETKFNYDKLQEVDSFTGACYIVSGEAIEEVGGFDENYFVYVEETDWFYRMKKAGWKIFFSPDSRVIHLGGASSKTPDARYIMYYTNLNKFFRKHHGLLNLVLLKLVVLPSNIAELIVSVLLFNFSRAKLVLELIKINLLQW</sequence>
<dbReference type="InterPro" id="IPR029044">
    <property type="entry name" value="Nucleotide-diphossugar_trans"/>
</dbReference>
<protein>
    <submittedName>
        <fullName evidence="2">Glycosyltransferase family 2 protein</fullName>
    </submittedName>
</protein>
<reference evidence="2" key="1">
    <citation type="journal article" date="2020" name="bioRxiv">
        <title>A rank-normalized archaeal taxonomy based on genome phylogeny resolves widespread incomplete and uneven classifications.</title>
        <authorList>
            <person name="Rinke C."/>
            <person name="Chuvochina M."/>
            <person name="Mussig A.J."/>
            <person name="Chaumeil P.-A."/>
            <person name="Waite D.W."/>
            <person name="Whitman W.B."/>
            <person name="Parks D.H."/>
            <person name="Hugenholtz P."/>
        </authorList>
    </citation>
    <scope>NUCLEOTIDE SEQUENCE</scope>
    <source>
        <strain evidence="2">UBA10011</strain>
    </source>
</reference>
<dbReference type="PANTHER" id="PTHR43179">
    <property type="entry name" value="RHAMNOSYLTRANSFERASE WBBL"/>
    <property type="match status" value="1"/>
</dbReference>
<dbReference type="Gene3D" id="3.90.550.10">
    <property type="entry name" value="Spore Coat Polysaccharide Biosynthesis Protein SpsA, Chain A"/>
    <property type="match status" value="1"/>
</dbReference>
<organism evidence="2 4">
    <name type="scientific">Candidatus Iainarchaeum sp</name>
    <dbReference type="NCBI Taxonomy" id="3101447"/>
    <lineage>
        <taxon>Archaea</taxon>
        <taxon>Candidatus Iainarchaeota</taxon>
        <taxon>Candidatus Iainarchaeia</taxon>
        <taxon>Candidatus Iainarchaeales</taxon>
        <taxon>Candidatus Iainarchaeaceae</taxon>
        <taxon>Candidatus Iainarchaeum</taxon>
    </lineage>
</organism>
<dbReference type="InterPro" id="IPR001173">
    <property type="entry name" value="Glyco_trans_2-like"/>
</dbReference>
<evidence type="ECO:0000259" key="1">
    <source>
        <dbReference type="Pfam" id="PF00535"/>
    </source>
</evidence>
<evidence type="ECO:0000313" key="4">
    <source>
        <dbReference type="Proteomes" id="UP000577419"/>
    </source>
</evidence>
<keyword evidence="2" id="KW-0808">Transferase</keyword>
<dbReference type="PANTHER" id="PTHR43179:SF7">
    <property type="entry name" value="RHAMNOSYLTRANSFERASE WBBL"/>
    <property type="match status" value="1"/>
</dbReference>
<dbReference type="GO" id="GO:0016740">
    <property type="term" value="F:transferase activity"/>
    <property type="evidence" value="ECO:0007669"/>
    <property type="project" value="UniProtKB-KW"/>
</dbReference>
<dbReference type="AlphaFoldDB" id="A0A7J4ISW9"/>
<feature type="domain" description="Glycosyltransferase 2-like" evidence="1">
    <location>
        <begin position="18"/>
        <end position="151"/>
    </location>
</feature>
<dbReference type="CDD" id="cd04186">
    <property type="entry name" value="GT_2_like_c"/>
    <property type="match status" value="1"/>
</dbReference>
<dbReference type="EMBL" id="DUFG01000021">
    <property type="protein sequence ID" value="HIH08613.1"/>
    <property type="molecule type" value="Genomic_DNA"/>
</dbReference>
<evidence type="ECO:0000313" key="3">
    <source>
        <dbReference type="EMBL" id="MBS3059163.1"/>
    </source>
</evidence>